<name>A0A6A3LHC1_9STRA</name>
<sequence length="73" mass="8041">MVWVSRRVEVVTFLGCGCIIQAVESWGISKSVLRLVKAGCLPGYIHRGRLVPSMGTCLKEFGGRTGRYNTNPK</sequence>
<protein>
    <submittedName>
        <fullName evidence="2">Uncharacterized protein</fullName>
    </submittedName>
</protein>
<dbReference type="Proteomes" id="UP000435112">
    <property type="component" value="Unassembled WGS sequence"/>
</dbReference>
<dbReference type="EMBL" id="QXFV01000991">
    <property type="protein sequence ID" value="KAE9018762.1"/>
    <property type="molecule type" value="Genomic_DNA"/>
</dbReference>
<evidence type="ECO:0000313" key="2">
    <source>
        <dbReference type="EMBL" id="KAE9018762.1"/>
    </source>
</evidence>
<proteinExistence type="predicted"/>
<comment type="caution">
    <text evidence="2">The sequence shown here is derived from an EMBL/GenBank/DDBJ whole genome shotgun (WGS) entry which is preliminary data.</text>
</comment>
<evidence type="ECO:0000313" key="4">
    <source>
        <dbReference type="Proteomes" id="UP000435112"/>
    </source>
</evidence>
<accession>A0A6A3LHC1</accession>
<dbReference type="AlphaFoldDB" id="A0A6A3LHC1"/>
<evidence type="ECO:0000313" key="3">
    <source>
        <dbReference type="Proteomes" id="UP000429607"/>
    </source>
</evidence>
<evidence type="ECO:0000313" key="1">
    <source>
        <dbReference type="EMBL" id="KAE9014079.1"/>
    </source>
</evidence>
<dbReference type="Proteomes" id="UP000429607">
    <property type="component" value="Unassembled WGS sequence"/>
</dbReference>
<organism evidence="2 3">
    <name type="scientific">Phytophthora rubi</name>
    <dbReference type="NCBI Taxonomy" id="129364"/>
    <lineage>
        <taxon>Eukaryota</taxon>
        <taxon>Sar</taxon>
        <taxon>Stramenopiles</taxon>
        <taxon>Oomycota</taxon>
        <taxon>Peronosporomycetes</taxon>
        <taxon>Peronosporales</taxon>
        <taxon>Peronosporaceae</taxon>
        <taxon>Phytophthora</taxon>
    </lineage>
</organism>
<reference evidence="3 4" key="1">
    <citation type="submission" date="2018-09" db="EMBL/GenBank/DDBJ databases">
        <title>Genomic investigation of the strawberry pathogen Phytophthora fragariae indicates pathogenicity is determined by transcriptional variation in three key races.</title>
        <authorList>
            <person name="Adams T.M."/>
            <person name="Armitage A.D."/>
            <person name="Sobczyk M.K."/>
            <person name="Bates H.J."/>
            <person name="Dunwell J.M."/>
            <person name="Nellist C.F."/>
            <person name="Harrison R.J."/>
        </authorList>
    </citation>
    <scope>NUCLEOTIDE SEQUENCE [LARGE SCALE GENOMIC DNA]</scope>
    <source>
        <strain evidence="2 3">SCRP249</strain>
        <strain evidence="1 4">SCRP324</strain>
    </source>
</reference>
<gene>
    <name evidence="2" type="ORF">PR001_g14043</name>
    <name evidence="1" type="ORF">PR002_g14317</name>
</gene>
<dbReference type="EMBL" id="QXFU01000989">
    <property type="protein sequence ID" value="KAE9014079.1"/>
    <property type="molecule type" value="Genomic_DNA"/>
</dbReference>